<dbReference type="PANTHER" id="PTHR11207:SF0">
    <property type="entry name" value="RIBONUCLEASE 3"/>
    <property type="match status" value="1"/>
</dbReference>
<dbReference type="SUPFAM" id="SSF54768">
    <property type="entry name" value="dsRNA-binding domain-like"/>
    <property type="match status" value="1"/>
</dbReference>
<keyword evidence="7 15" id="KW-0507">mRNA processing</keyword>
<feature type="binding site" evidence="15">
    <location>
        <position position="41"/>
    </location>
    <ligand>
        <name>Mg(2+)</name>
        <dbReference type="ChEBI" id="CHEBI:18420"/>
    </ligand>
</feature>
<dbReference type="InterPro" id="IPR014720">
    <property type="entry name" value="dsRBD_dom"/>
</dbReference>
<evidence type="ECO:0000256" key="13">
    <source>
        <dbReference type="ARBA" id="ARBA00022842"/>
    </source>
</evidence>
<comment type="subunit">
    <text evidence="4 15">Homodimer.</text>
</comment>
<evidence type="ECO:0000256" key="8">
    <source>
        <dbReference type="ARBA" id="ARBA00022694"/>
    </source>
</evidence>
<evidence type="ECO:0000256" key="10">
    <source>
        <dbReference type="ARBA" id="ARBA00022723"/>
    </source>
</evidence>
<feature type="binding site" evidence="15">
    <location>
        <position position="114"/>
    </location>
    <ligand>
        <name>Mg(2+)</name>
        <dbReference type="ChEBI" id="CHEBI:18420"/>
    </ligand>
</feature>
<comment type="cofactor">
    <cofactor evidence="15">
        <name>Mg(2+)</name>
        <dbReference type="ChEBI" id="CHEBI:18420"/>
    </cofactor>
</comment>
<keyword evidence="15" id="KW-0699">rRNA-binding</keyword>
<keyword evidence="11 15" id="KW-0255">Endonuclease</keyword>
<keyword evidence="5 15" id="KW-0963">Cytoplasm</keyword>
<dbReference type="FunFam" id="3.30.160.20:FF:000003">
    <property type="entry name" value="Ribonuclease 3"/>
    <property type="match status" value="1"/>
</dbReference>
<evidence type="ECO:0000313" key="18">
    <source>
        <dbReference type="EMBL" id="OGM09619.1"/>
    </source>
</evidence>
<comment type="subcellular location">
    <subcellularLocation>
        <location evidence="2 15">Cytoplasm</location>
    </subcellularLocation>
</comment>
<feature type="active site" evidence="15">
    <location>
        <position position="117"/>
    </location>
</feature>
<dbReference type="PROSITE" id="PS50137">
    <property type="entry name" value="DS_RBD"/>
    <property type="match status" value="1"/>
</dbReference>
<feature type="domain" description="DRBM" evidence="16">
    <location>
        <begin position="154"/>
        <end position="223"/>
    </location>
</feature>
<dbReference type="GO" id="GO:0006364">
    <property type="term" value="P:rRNA processing"/>
    <property type="evidence" value="ECO:0007669"/>
    <property type="project" value="UniProtKB-UniRule"/>
</dbReference>
<evidence type="ECO:0000256" key="14">
    <source>
        <dbReference type="ARBA" id="ARBA00022884"/>
    </source>
</evidence>
<dbReference type="GO" id="GO:0019843">
    <property type="term" value="F:rRNA binding"/>
    <property type="evidence" value="ECO:0007669"/>
    <property type="project" value="UniProtKB-KW"/>
</dbReference>
<dbReference type="EC" id="3.1.26.3" evidence="15"/>
<feature type="binding site" evidence="15">
    <location>
        <position position="117"/>
    </location>
    <ligand>
        <name>Mg(2+)</name>
        <dbReference type="ChEBI" id="CHEBI:18420"/>
    </ligand>
</feature>
<dbReference type="SUPFAM" id="SSF69065">
    <property type="entry name" value="RNase III domain-like"/>
    <property type="match status" value="1"/>
</dbReference>
<dbReference type="GO" id="GO:0005737">
    <property type="term" value="C:cytoplasm"/>
    <property type="evidence" value="ECO:0007669"/>
    <property type="project" value="UniProtKB-SubCell"/>
</dbReference>
<evidence type="ECO:0000313" key="19">
    <source>
        <dbReference type="Proteomes" id="UP000176778"/>
    </source>
</evidence>
<evidence type="ECO:0000256" key="6">
    <source>
        <dbReference type="ARBA" id="ARBA00022552"/>
    </source>
</evidence>
<dbReference type="SMART" id="SM00535">
    <property type="entry name" value="RIBOc"/>
    <property type="match status" value="1"/>
</dbReference>
<dbReference type="Proteomes" id="UP000176778">
    <property type="component" value="Unassembled WGS sequence"/>
</dbReference>
<dbReference type="AlphaFoldDB" id="A0A1F7X4I0"/>
<dbReference type="HAMAP" id="MF_00104">
    <property type="entry name" value="RNase_III"/>
    <property type="match status" value="1"/>
</dbReference>
<dbReference type="PROSITE" id="PS50142">
    <property type="entry name" value="RNASE_3_2"/>
    <property type="match status" value="1"/>
</dbReference>
<dbReference type="NCBIfam" id="TIGR02191">
    <property type="entry name" value="RNaseIII"/>
    <property type="match status" value="1"/>
</dbReference>
<gene>
    <name evidence="15" type="primary">rnc</name>
    <name evidence="18" type="ORF">A2Y68_03205</name>
</gene>
<dbReference type="InterPro" id="IPR036389">
    <property type="entry name" value="RNase_III_sf"/>
</dbReference>
<comment type="similarity">
    <text evidence="3">Belongs to the ribonuclease III family.</text>
</comment>
<evidence type="ECO:0000256" key="1">
    <source>
        <dbReference type="ARBA" id="ARBA00000109"/>
    </source>
</evidence>
<dbReference type="CDD" id="cd10845">
    <property type="entry name" value="DSRM_RNAse_III_family"/>
    <property type="match status" value="1"/>
</dbReference>
<dbReference type="STRING" id="1802479.A2Y68_03205"/>
<evidence type="ECO:0000256" key="11">
    <source>
        <dbReference type="ARBA" id="ARBA00022759"/>
    </source>
</evidence>
<comment type="function">
    <text evidence="15">Digests double-stranded RNA. Involved in the processing of primary rRNA transcript to yield the immediate precursors to the large and small rRNAs (23S and 16S). Processes some mRNAs, and tRNAs when they are encoded in the rRNA operon. Processes pre-crRNA and tracrRNA of type II CRISPR loci if present in the organism.</text>
</comment>
<dbReference type="SMART" id="SM00358">
    <property type="entry name" value="DSRM"/>
    <property type="match status" value="1"/>
</dbReference>
<evidence type="ECO:0000256" key="5">
    <source>
        <dbReference type="ARBA" id="ARBA00022490"/>
    </source>
</evidence>
<keyword evidence="13 15" id="KW-0460">Magnesium</keyword>
<proteinExistence type="inferred from homology"/>
<evidence type="ECO:0000256" key="4">
    <source>
        <dbReference type="ARBA" id="ARBA00011738"/>
    </source>
</evidence>
<evidence type="ECO:0000256" key="3">
    <source>
        <dbReference type="ARBA" id="ARBA00010183"/>
    </source>
</evidence>
<keyword evidence="8 15" id="KW-0819">tRNA processing</keyword>
<dbReference type="GO" id="GO:0003725">
    <property type="term" value="F:double-stranded RNA binding"/>
    <property type="evidence" value="ECO:0007669"/>
    <property type="project" value="TreeGrafter"/>
</dbReference>
<dbReference type="Gene3D" id="1.10.1520.10">
    <property type="entry name" value="Ribonuclease III domain"/>
    <property type="match status" value="1"/>
</dbReference>
<protein>
    <recommendedName>
        <fullName evidence="15">Ribonuclease 3</fullName>
        <ecNumber evidence="15">3.1.26.3</ecNumber>
    </recommendedName>
    <alternativeName>
        <fullName evidence="15">Ribonuclease III</fullName>
        <shortName evidence="15">RNase III</shortName>
    </alternativeName>
</protein>
<dbReference type="Pfam" id="PF14622">
    <property type="entry name" value="Ribonucleas_3_3"/>
    <property type="match status" value="1"/>
</dbReference>
<evidence type="ECO:0000259" key="17">
    <source>
        <dbReference type="PROSITE" id="PS50142"/>
    </source>
</evidence>
<evidence type="ECO:0000256" key="9">
    <source>
        <dbReference type="ARBA" id="ARBA00022722"/>
    </source>
</evidence>
<evidence type="ECO:0000259" key="16">
    <source>
        <dbReference type="PROSITE" id="PS50137"/>
    </source>
</evidence>
<dbReference type="EMBL" id="MGFR01000003">
    <property type="protein sequence ID" value="OGM09619.1"/>
    <property type="molecule type" value="Genomic_DNA"/>
</dbReference>
<dbReference type="Pfam" id="PF00035">
    <property type="entry name" value="dsrm"/>
    <property type="match status" value="1"/>
</dbReference>
<feature type="active site" evidence="15">
    <location>
        <position position="45"/>
    </location>
</feature>
<dbReference type="FunFam" id="1.10.1520.10:FF:000001">
    <property type="entry name" value="Ribonuclease 3"/>
    <property type="match status" value="1"/>
</dbReference>
<dbReference type="PROSITE" id="PS00517">
    <property type="entry name" value="RNASE_3_1"/>
    <property type="match status" value="1"/>
</dbReference>
<dbReference type="Gene3D" id="3.30.160.20">
    <property type="match status" value="1"/>
</dbReference>
<keyword evidence="14 15" id="KW-0694">RNA-binding</keyword>
<comment type="catalytic activity">
    <reaction evidence="1 15">
        <text>Endonucleolytic cleavage to 5'-phosphomonoester.</text>
        <dbReference type="EC" id="3.1.26.3"/>
    </reaction>
</comment>
<organism evidence="18 19">
    <name type="scientific">Candidatus Woesebacteria bacterium RBG_13_46_13</name>
    <dbReference type="NCBI Taxonomy" id="1802479"/>
    <lineage>
        <taxon>Bacteria</taxon>
        <taxon>Candidatus Woeseibacteriota</taxon>
    </lineage>
</organism>
<keyword evidence="9 15" id="KW-0540">Nuclease</keyword>
<dbReference type="GO" id="GO:0010468">
    <property type="term" value="P:regulation of gene expression"/>
    <property type="evidence" value="ECO:0007669"/>
    <property type="project" value="TreeGrafter"/>
</dbReference>
<evidence type="ECO:0000256" key="2">
    <source>
        <dbReference type="ARBA" id="ARBA00004496"/>
    </source>
</evidence>
<evidence type="ECO:0000256" key="7">
    <source>
        <dbReference type="ARBA" id="ARBA00022664"/>
    </source>
</evidence>
<dbReference type="CDD" id="cd00593">
    <property type="entry name" value="RIBOc"/>
    <property type="match status" value="1"/>
</dbReference>
<keyword evidence="12 15" id="KW-0378">Hydrolase</keyword>
<evidence type="ECO:0000256" key="12">
    <source>
        <dbReference type="ARBA" id="ARBA00022801"/>
    </source>
</evidence>
<keyword evidence="10 15" id="KW-0479">Metal-binding</keyword>
<dbReference type="GO" id="GO:0004525">
    <property type="term" value="F:ribonuclease III activity"/>
    <property type="evidence" value="ECO:0007669"/>
    <property type="project" value="UniProtKB-UniRule"/>
</dbReference>
<dbReference type="InterPro" id="IPR000999">
    <property type="entry name" value="RNase_III_dom"/>
</dbReference>
<dbReference type="GO" id="GO:0008033">
    <property type="term" value="P:tRNA processing"/>
    <property type="evidence" value="ECO:0007669"/>
    <property type="project" value="UniProtKB-KW"/>
</dbReference>
<dbReference type="InterPro" id="IPR011907">
    <property type="entry name" value="RNase_III"/>
</dbReference>
<sequence>MDKLENLRNLFSDKNLLDQAFTHKSWVNEHLGERASNERLEFLGDAILEFVVSKELYSSFPEKEEGYLTALRANLVNTDNLAGLARKLNVGASLFLSKGEEEGGGRDNPSLLADTVEAIIGALFLDQGLETTHEFIKVNLISEVPEKVAGPLKDPKSRLQEYVQSEGLGAPKYSVVEESGPDHNKRFIVEVKADGKCLGKGEGKSKSEAEQKAAEAALELVKKPQKK</sequence>
<dbReference type="PANTHER" id="PTHR11207">
    <property type="entry name" value="RIBONUCLEASE III"/>
    <property type="match status" value="1"/>
</dbReference>
<comment type="caution">
    <text evidence="18">The sequence shown here is derived from an EMBL/GenBank/DDBJ whole genome shotgun (WGS) entry which is preliminary data.</text>
</comment>
<feature type="domain" description="RNase III" evidence="17">
    <location>
        <begin position="1"/>
        <end position="128"/>
    </location>
</feature>
<evidence type="ECO:0000256" key="15">
    <source>
        <dbReference type="HAMAP-Rule" id="MF_00104"/>
    </source>
</evidence>
<accession>A0A1F7X4I0</accession>
<reference evidence="18 19" key="1">
    <citation type="journal article" date="2016" name="Nat. Commun.">
        <title>Thousands of microbial genomes shed light on interconnected biogeochemical processes in an aquifer system.</title>
        <authorList>
            <person name="Anantharaman K."/>
            <person name="Brown C.T."/>
            <person name="Hug L.A."/>
            <person name="Sharon I."/>
            <person name="Castelle C.J."/>
            <person name="Probst A.J."/>
            <person name="Thomas B.C."/>
            <person name="Singh A."/>
            <person name="Wilkins M.J."/>
            <person name="Karaoz U."/>
            <person name="Brodie E.L."/>
            <person name="Williams K.H."/>
            <person name="Hubbard S.S."/>
            <person name="Banfield J.F."/>
        </authorList>
    </citation>
    <scope>NUCLEOTIDE SEQUENCE [LARGE SCALE GENOMIC DNA]</scope>
</reference>
<name>A0A1F7X4I0_9BACT</name>
<dbReference type="GO" id="GO:0006397">
    <property type="term" value="P:mRNA processing"/>
    <property type="evidence" value="ECO:0007669"/>
    <property type="project" value="UniProtKB-UniRule"/>
</dbReference>
<dbReference type="GO" id="GO:0042802">
    <property type="term" value="F:identical protein binding"/>
    <property type="evidence" value="ECO:0007669"/>
    <property type="project" value="UniProtKB-ARBA"/>
</dbReference>
<keyword evidence="6 15" id="KW-0698">rRNA processing</keyword>
<dbReference type="GO" id="GO:0046872">
    <property type="term" value="F:metal ion binding"/>
    <property type="evidence" value="ECO:0007669"/>
    <property type="project" value="UniProtKB-KW"/>
</dbReference>